<evidence type="ECO:0000313" key="1">
    <source>
        <dbReference type="EnsemblMetazoa" id="OVOC7327.1"/>
    </source>
</evidence>
<dbReference type="EMBL" id="CMVM020000193">
    <property type="status" value="NOT_ANNOTATED_CDS"/>
    <property type="molecule type" value="Genomic_DNA"/>
</dbReference>
<keyword evidence="2" id="KW-1185">Reference proteome</keyword>
<evidence type="ECO:0000313" key="2">
    <source>
        <dbReference type="Proteomes" id="UP000024404"/>
    </source>
</evidence>
<accession>A0A8R1Y1P0</accession>
<dbReference type="EMBL" id="CMVM020000191">
    <property type="status" value="NOT_ANNOTATED_CDS"/>
    <property type="molecule type" value="Genomic_DNA"/>
</dbReference>
<organism evidence="1 2">
    <name type="scientific">Onchocerca volvulus</name>
    <dbReference type="NCBI Taxonomy" id="6282"/>
    <lineage>
        <taxon>Eukaryota</taxon>
        <taxon>Metazoa</taxon>
        <taxon>Ecdysozoa</taxon>
        <taxon>Nematoda</taxon>
        <taxon>Chromadorea</taxon>
        <taxon>Rhabditida</taxon>
        <taxon>Spirurina</taxon>
        <taxon>Spiruromorpha</taxon>
        <taxon>Filarioidea</taxon>
        <taxon>Onchocercidae</taxon>
        <taxon>Onchocerca</taxon>
    </lineage>
</organism>
<name>A0A8R1Y1P0_ONCVO</name>
<reference evidence="2" key="1">
    <citation type="submission" date="2013-10" db="EMBL/GenBank/DDBJ databases">
        <title>Genome sequencing of Onchocerca volvulus.</title>
        <authorList>
            <person name="Cotton J."/>
            <person name="Tsai J."/>
            <person name="Stanley E."/>
            <person name="Tracey A."/>
            <person name="Holroyd N."/>
            <person name="Lustigman S."/>
            <person name="Berriman M."/>
        </authorList>
    </citation>
    <scope>NUCLEOTIDE SEQUENCE</scope>
</reference>
<dbReference type="AlphaFoldDB" id="A0A8R1Y1P0"/>
<dbReference type="OMA" id="MFIRGIP"/>
<dbReference type="Proteomes" id="UP000024404">
    <property type="component" value="Unassembled WGS sequence"/>
</dbReference>
<reference evidence="1" key="2">
    <citation type="submission" date="2022-06" db="UniProtKB">
        <authorList>
            <consortium name="EnsemblMetazoa"/>
        </authorList>
    </citation>
    <scope>IDENTIFICATION</scope>
</reference>
<proteinExistence type="predicted"/>
<dbReference type="EMBL" id="CMVM020000192">
    <property type="status" value="NOT_ANNOTATED_CDS"/>
    <property type="molecule type" value="Genomic_DNA"/>
</dbReference>
<dbReference type="EnsemblMetazoa" id="OVOC7327.1">
    <property type="protein sequence ID" value="OVOC7327.1"/>
    <property type="gene ID" value="WBGene00244136"/>
</dbReference>
<protein>
    <submittedName>
        <fullName evidence="1">Uncharacterized protein</fullName>
    </submittedName>
</protein>
<sequence>MLPMKNLSGSLPVLFIEARLQGPPEIVLSQMGISIDASDYNIALLIRTSGVLLVASVGSYMMYRVCTRLLGRNFIWTILEQARFDLLSRDETYLLSSRMSYVVNNEYDSCYLKELTDDEDEKTDCDSRILSTDHLRREKQFYEGSFCGSSKNRLEITSKHRKHSISLASQSSSNTEFTASDKSASLHLLWDDPQWDEEIDFSFYGDIVHRGHHSVPSNVSDMTEFRAAKGLFEESDNCCKMSKDDQRSYENSSREERSIDFETNDFIQKNCMIDSKHLYHITTGFITRTNSMSVSSERSSQSFLSLRQRLIANAPSDGLLELVQSSTATTPIISADHLITSMTDSGISRGTISTCNLQSSMRSTDAKCTFGAEIFSSEDETLDMMVPQTSTKNRNSIIGRNNLNLIDEDRNSRATSAQSMEWFEDNYYPFVTNQELEKSLETEIDDNPLAACFSGSKHNQKCSSSSESRRKHLYSVTRDLMTWARDHFAPKSPQLKALQSLYKSQQCWQRIGLKRSSNCSEQFLSSILHLMFIRGIPFFSCSDMLITTKAIRRAFSRYEFVRQWNFNDSSIEIEDKEEHAIYLLQNLWDLQNGIKNLEDEMMECYCIEAIRLLVLLWIVHCFEKTETGQWQNCPTFYAELFGNSNPRQIMQNFHKSQLNNTEMMLVTDTLRIRLELLDCSCYDRNIEQPELSRSLVPQSTEREIISRPILTFLKFNRHNFLYPLYYSLK</sequence>